<name>A0AAN8TJR1_SOLBU</name>
<dbReference type="Proteomes" id="UP001371456">
    <property type="component" value="Unassembled WGS sequence"/>
</dbReference>
<evidence type="ECO:0000256" key="1">
    <source>
        <dbReference type="SAM" id="MobiDB-lite"/>
    </source>
</evidence>
<evidence type="ECO:0000313" key="4">
    <source>
        <dbReference type="Proteomes" id="UP001371456"/>
    </source>
</evidence>
<proteinExistence type="predicted"/>
<evidence type="ECO:0000259" key="2">
    <source>
        <dbReference type="Pfam" id="PF03108"/>
    </source>
</evidence>
<dbReference type="EMBL" id="JBANQN010000006">
    <property type="protein sequence ID" value="KAK6787939.1"/>
    <property type="molecule type" value="Genomic_DNA"/>
</dbReference>
<comment type="caution">
    <text evidence="3">The sequence shown here is derived from an EMBL/GenBank/DDBJ whole genome shotgun (WGS) entry which is preliminary data.</text>
</comment>
<feature type="compositionally biased region" description="Acidic residues" evidence="1">
    <location>
        <begin position="86"/>
        <end position="97"/>
    </location>
</feature>
<organism evidence="3 4">
    <name type="scientific">Solanum bulbocastanum</name>
    <name type="common">Wild potato</name>
    <dbReference type="NCBI Taxonomy" id="147425"/>
    <lineage>
        <taxon>Eukaryota</taxon>
        <taxon>Viridiplantae</taxon>
        <taxon>Streptophyta</taxon>
        <taxon>Embryophyta</taxon>
        <taxon>Tracheophyta</taxon>
        <taxon>Spermatophyta</taxon>
        <taxon>Magnoliopsida</taxon>
        <taxon>eudicotyledons</taxon>
        <taxon>Gunneridae</taxon>
        <taxon>Pentapetalae</taxon>
        <taxon>asterids</taxon>
        <taxon>lamiids</taxon>
        <taxon>Solanales</taxon>
        <taxon>Solanaceae</taxon>
        <taxon>Solanoideae</taxon>
        <taxon>Solaneae</taxon>
        <taxon>Solanum</taxon>
    </lineage>
</organism>
<evidence type="ECO:0000313" key="3">
    <source>
        <dbReference type="EMBL" id="KAK6787939.1"/>
    </source>
</evidence>
<dbReference type="InterPro" id="IPR004332">
    <property type="entry name" value="Transposase_MuDR"/>
</dbReference>
<gene>
    <name evidence="3" type="ORF">RDI58_016464</name>
</gene>
<sequence length="257" mass="29205">MKGFYCEDNNKLVQVTSDTQLLEFVKDLVDGDEFHVYVVHEINELEELPAPTGLLPWFDPVDKSVGINTKGTVENDSDLNRVDTELPGDEDDSDVDEELRSLRAERRNKTNPNLKKKKIITEEVSIIEAGMDRGFGEIGINKKNRYVGRLEGDEKYIDSSECDSDDSTDMLDAEAIGGVDLPGRRKSKKVRYDDECTVAIFELGMIFENAKEFRKALAKYAIEKHYQIKSRPNEAHRVRAKCKWLCYGAIDRDSGCL</sequence>
<feature type="domain" description="Transposase MuDR plant" evidence="2">
    <location>
        <begin position="202"/>
        <end position="243"/>
    </location>
</feature>
<dbReference type="Pfam" id="PF03108">
    <property type="entry name" value="DBD_Tnp_Mut"/>
    <property type="match status" value="1"/>
</dbReference>
<protein>
    <recommendedName>
        <fullName evidence="2">Transposase MuDR plant domain-containing protein</fullName>
    </recommendedName>
</protein>
<feature type="region of interest" description="Disordered" evidence="1">
    <location>
        <begin position="69"/>
        <end position="97"/>
    </location>
</feature>
<accession>A0AAN8TJR1</accession>
<dbReference type="AlphaFoldDB" id="A0AAN8TJR1"/>
<keyword evidence="4" id="KW-1185">Reference proteome</keyword>
<reference evidence="3 4" key="1">
    <citation type="submission" date="2024-02" db="EMBL/GenBank/DDBJ databases">
        <title>de novo genome assembly of Solanum bulbocastanum strain 11H21.</title>
        <authorList>
            <person name="Hosaka A.J."/>
        </authorList>
    </citation>
    <scope>NUCLEOTIDE SEQUENCE [LARGE SCALE GENOMIC DNA]</scope>
    <source>
        <tissue evidence="3">Young leaves</tissue>
    </source>
</reference>